<evidence type="ECO:0000256" key="3">
    <source>
        <dbReference type="ARBA" id="ARBA00022833"/>
    </source>
</evidence>
<dbReference type="InterPro" id="IPR017907">
    <property type="entry name" value="Znf_RING_CS"/>
</dbReference>
<reference evidence="4 5" key="1">
    <citation type="submission" date="2016-11" db="EMBL/GenBank/DDBJ databases">
        <title>The macronuclear genome of Stentor coeruleus: a giant cell with tiny introns.</title>
        <authorList>
            <person name="Slabodnick M."/>
            <person name="Ruby J.G."/>
            <person name="Reiff S.B."/>
            <person name="Swart E.C."/>
            <person name="Gosai S."/>
            <person name="Prabakaran S."/>
            <person name="Witkowska E."/>
            <person name="Larue G.E."/>
            <person name="Fisher S."/>
            <person name="Freeman R.M."/>
            <person name="Gunawardena J."/>
            <person name="Chu W."/>
            <person name="Stover N.A."/>
            <person name="Gregory B.D."/>
            <person name="Nowacki M."/>
            <person name="Derisi J."/>
            <person name="Roy S.W."/>
            <person name="Marshall W.F."/>
            <person name="Sood P."/>
        </authorList>
    </citation>
    <scope>NUCLEOTIDE SEQUENCE [LARGE SCALE GENOMIC DNA]</scope>
    <source>
        <strain evidence="4">WM001</strain>
    </source>
</reference>
<protein>
    <recommendedName>
        <fullName evidence="6">RING-type domain-containing protein</fullName>
    </recommendedName>
</protein>
<dbReference type="EMBL" id="MPUH01000776">
    <property type="protein sequence ID" value="OMJ74078.1"/>
    <property type="molecule type" value="Genomic_DNA"/>
</dbReference>
<dbReference type="PROSITE" id="PS00518">
    <property type="entry name" value="ZF_RING_1"/>
    <property type="match status" value="1"/>
</dbReference>
<organism evidence="4 5">
    <name type="scientific">Stentor coeruleus</name>
    <dbReference type="NCBI Taxonomy" id="5963"/>
    <lineage>
        <taxon>Eukaryota</taxon>
        <taxon>Sar</taxon>
        <taxon>Alveolata</taxon>
        <taxon>Ciliophora</taxon>
        <taxon>Postciliodesmatophora</taxon>
        <taxon>Heterotrichea</taxon>
        <taxon>Heterotrichida</taxon>
        <taxon>Stentoridae</taxon>
        <taxon>Stentor</taxon>
    </lineage>
</organism>
<evidence type="ECO:0000313" key="5">
    <source>
        <dbReference type="Proteomes" id="UP000187209"/>
    </source>
</evidence>
<dbReference type="AlphaFoldDB" id="A0A1R2BBC3"/>
<dbReference type="Proteomes" id="UP000187209">
    <property type="component" value="Unassembled WGS sequence"/>
</dbReference>
<evidence type="ECO:0008006" key="6">
    <source>
        <dbReference type="Google" id="ProtNLM"/>
    </source>
</evidence>
<keyword evidence="1" id="KW-0479">Metal-binding</keyword>
<name>A0A1R2BBC3_9CILI</name>
<comment type="caution">
    <text evidence="4">The sequence shown here is derived from an EMBL/GenBank/DDBJ whole genome shotgun (WGS) entry which is preliminary data.</text>
</comment>
<dbReference type="GO" id="GO:0008270">
    <property type="term" value="F:zinc ion binding"/>
    <property type="evidence" value="ECO:0007669"/>
    <property type="project" value="UniProtKB-KW"/>
</dbReference>
<keyword evidence="5" id="KW-1185">Reference proteome</keyword>
<evidence type="ECO:0000256" key="1">
    <source>
        <dbReference type="ARBA" id="ARBA00022723"/>
    </source>
</evidence>
<proteinExistence type="predicted"/>
<gene>
    <name evidence="4" type="ORF">SteCoe_27098</name>
</gene>
<sequence length="393" mass="44651">MGFCDDSCLLCDNPGLIAVNHASYHRACKYHASELLKASPTITCLKCQSKVFIVSEIITENSKIPQEKIYPIQKNVEIQQKNLSSSLSVNLKNPKIEYSDRAICPNCGRYYSDLKSYCDHIVCSMCKNDCKKCKEKGEKGIKAKIFNVAKSTGGMIAKSVSGILGNIFFKQDCMENEDMICPNCETKGNTIFECNCSNKICTECHTNCKLCQFNPNRCPNCNSLCIPKYEFECGDQCCYKCINNGCNKHMDPLKRSNILFGHQKNDIQVNKKDGCIYCSKDCNNQYKDCVHKVCLNCLRSNPVCLKVEYRQCVICNDEHPENELIVHEIGKICKKCFEIHCTGDMKIKCSNCKEVVERLYKMKCGHKGCLKCSMINERCHKCSIDYSNQTIWV</sequence>
<accession>A0A1R2BBC3</accession>
<keyword evidence="3" id="KW-0862">Zinc</keyword>
<evidence type="ECO:0000256" key="2">
    <source>
        <dbReference type="ARBA" id="ARBA00022771"/>
    </source>
</evidence>
<keyword evidence="2" id="KW-0863">Zinc-finger</keyword>
<evidence type="ECO:0000313" key="4">
    <source>
        <dbReference type="EMBL" id="OMJ74078.1"/>
    </source>
</evidence>